<reference evidence="2" key="1">
    <citation type="journal article" date="2023" name="Mol. Phylogenet. Evol.">
        <title>Genome-scale phylogeny and comparative genomics of the fungal order Sordariales.</title>
        <authorList>
            <person name="Hensen N."/>
            <person name="Bonometti L."/>
            <person name="Westerberg I."/>
            <person name="Brannstrom I.O."/>
            <person name="Guillou S."/>
            <person name="Cros-Aarteil S."/>
            <person name="Calhoun S."/>
            <person name="Haridas S."/>
            <person name="Kuo A."/>
            <person name="Mondo S."/>
            <person name="Pangilinan J."/>
            <person name="Riley R."/>
            <person name="LaButti K."/>
            <person name="Andreopoulos B."/>
            <person name="Lipzen A."/>
            <person name="Chen C."/>
            <person name="Yan M."/>
            <person name="Daum C."/>
            <person name="Ng V."/>
            <person name="Clum A."/>
            <person name="Steindorff A."/>
            <person name="Ohm R.A."/>
            <person name="Martin F."/>
            <person name="Silar P."/>
            <person name="Natvig D.O."/>
            <person name="Lalanne C."/>
            <person name="Gautier V."/>
            <person name="Ament-Velasquez S.L."/>
            <person name="Kruys A."/>
            <person name="Hutchinson M.I."/>
            <person name="Powell A.J."/>
            <person name="Barry K."/>
            <person name="Miller A.N."/>
            <person name="Grigoriev I.V."/>
            <person name="Debuchy R."/>
            <person name="Gladieux P."/>
            <person name="Hiltunen Thoren M."/>
            <person name="Johannesson H."/>
        </authorList>
    </citation>
    <scope>NUCLEOTIDE SEQUENCE</scope>
    <source>
        <strain evidence="2">SMH4131-1</strain>
    </source>
</reference>
<organism evidence="2 3">
    <name type="scientific">Cercophora scortea</name>
    <dbReference type="NCBI Taxonomy" id="314031"/>
    <lineage>
        <taxon>Eukaryota</taxon>
        <taxon>Fungi</taxon>
        <taxon>Dikarya</taxon>
        <taxon>Ascomycota</taxon>
        <taxon>Pezizomycotina</taxon>
        <taxon>Sordariomycetes</taxon>
        <taxon>Sordariomycetidae</taxon>
        <taxon>Sordariales</taxon>
        <taxon>Lasiosphaeriaceae</taxon>
        <taxon>Cercophora</taxon>
    </lineage>
</organism>
<dbReference type="EMBL" id="JAUEPO010000002">
    <property type="protein sequence ID" value="KAK3333457.1"/>
    <property type="molecule type" value="Genomic_DNA"/>
</dbReference>
<evidence type="ECO:0008006" key="4">
    <source>
        <dbReference type="Google" id="ProtNLM"/>
    </source>
</evidence>
<evidence type="ECO:0000313" key="2">
    <source>
        <dbReference type="EMBL" id="KAK3333457.1"/>
    </source>
</evidence>
<comment type="caution">
    <text evidence="2">The sequence shown here is derived from an EMBL/GenBank/DDBJ whole genome shotgun (WGS) entry which is preliminary data.</text>
</comment>
<proteinExistence type="predicted"/>
<keyword evidence="1" id="KW-0732">Signal</keyword>
<protein>
    <recommendedName>
        <fullName evidence="4">Secreted protein</fullName>
    </recommendedName>
</protein>
<evidence type="ECO:0000256" key="1">
    <source>
        <dbReference type="SAM" id="SignalP"/>
    </source>
</evidence>
<dbReference type="AlphaFoldDB" id="A0AAE0IY59"/>
<sequence>MEIMISPFSFWFGGLEAAVPICAAVVDGNMRKGGSTSSIEWRTYDTSRSFAWTFMDMNSVYYTFEQNATKSIRLLFNLSLSRISLVFFSAS</sequence>
<feature type="signal peptide" evidence="1">
    <location>
        <begin position="1"/>
        <end position="17"/>
    </location>
</feature>
<dbReference type="Proteomes" id="UP001286456">
    <property type="component" value="Unassembled WGS sequence"/>
</dbReference>
<feature type="chain" id="PRO_5041924097" description="Secreted protein" evidence="1">
    <location>
        <begin position="18"/>
        <end position="91"/>
    </location>
</feature>
<accession>A0AAE0IY59</accession>
<evidence type="ECO:0000313" key="3">
    <source>
        <dbReference type="Proteomes" id="UP001286456"/>
    </source>
</evidence>
<name>A0AAE0IY59_9PEZI</name>
<keyword evidence="3" id="KW-1185">Reference proteome</keyword>
<reference evidence="2" key="2">
    <citation type="submission" date="2023-06" db="EMBL/GenBank/DDBJ databases">
        <authorList>
            <consortium name="Lawrence Berkeley National Laboratory"/>
            <person name="Haridas S."/>
            <person name="Hensen N."/>
            <person name="Bonometti L."/>
            <person name="Westerberg I."/>
            <person name="Brannstrom I.O."/>
            <person name="Guillou S."/>
            <person name="Cros-Aarteil S."/>
            <person name="Calhoun S."/>
            <person name="Kuo A."/>
            <person name="Mondo S."/>
            <person name="Pangilinan J."/>
            <person name="Riley R."/>
            <person name="Labutti K."/>
            <person name="Andreopoulos B."/>
            <person name="Lipzen A."/>
            <person name="Chen C."/>
            <person name="Yanf M."/>
            <person name="Daum C."/>
            <person name="Ng V."/>
            <person name="Clum A."/>
            <person name="Steindorff A."/>
            <person name="Ohm R."/>
            <person name="Martin F."/>
            <person name="Silar P."/>
            <person name="Natvig D."/>
            <person name="Lalanne C."/>
            <person name="Gautier V."/>
            <person name="Ament-Velasquez S.L."/>
            <person name="Kruys A."/>
            <person name="Hutchinson M.I."/>
            <person name="Powell A.J."/>
            <person name="Barry K."/>
            <person name="Miller A.N."/>
            <person name="Grigoriev I.V."/>
            <person name="Debuchy R."/>
            <person name="Gladieux P."/>
            <person name="Thoren M.H."/>
            <person name="Johannesson H."/>
        </authorList>
    </citation>
    <scope>NUCLEOTIDE SEQUENCE</scope>
    <source>
        <strain evidence="2">SMH4131-1</strain>
    </source>
</reference>
<gene>
    <name evidence="2" type="ORF">B0T19DRAFT_418125</name>
</gene>